<dbReference type="PaxDb" id="65489-OBART05G10210.1"/>
<evidence type="ECO:0000313" key="2">
    <source>
        <dbReference type="EnsemblPlants" id="OBART05G10210.1"/>
    </source>
</evidence>
<name>A0A0D3G5J6_9ORYZ</name>
<evidence type="ECO:0000313" key="3">
    <source>
        <dbReference type="Proteomes" id="UP000026960"/>
    </source>
</evidence>
<dbReference type="Proteomes" id="UP000026960">
    <property type="component" value="Chromosome 5"/>
</dbReference>
<evidence type="ECO:0000256" key="1">
    <source>
        <dbReference type="SAM" id="MobiDB-lite"/>
    </source>
</evidence>
<keyword evidence="3" id="KW-1185">Reference proteome</keyword>
<dbReference type="Gramene" id="OBART05G10210.1">
    <property type="protein sequence ID" value="OBART05G10210.1"/>
    <property type="gene ID" value="OBART05G10210"/>
</dbReference>
<accession>A0A0D3G5J6</accession>
<sequence length="61" mass="6255">MTRKPTAAHQCDGNGKGCNSGSRFSTGVGRQSTTGEDAERAVTAGDLVAAVARERGEEKSS</sequence>
<feature type="compositionally biased region" description="Polar residues" evidence="1">
    <location>
        <begin position="17"/>
        <end position="35"/>
    </location>
</feature>
<protein>
    <submittedName>
        <fullName evidence="2">Uncharacterized protein</fullName>
    </submittedName>
</protein>
<reference evidence="2" key="2">
    <citation type="submission" date="2015-03" db="UniProtKB">
        <authorList>
            <consortium name="EnsemblPlants"/>
        </authorList>
    </citation>
    <scope>IDENTIFICATION</scope>
</reference>
<feature type="region of interest" description="Disordered" evidence="1">
    <location>
        <begin position="1"/>
        <end position="42"/>
    </location>
</feature>
<dbReference type="AlphaFoldDB" id="A0A0D3G5J6"/>
<organism evidence="2">
    <name type="scientific">Oryza barthii</name>
    <dbReference type="NCBI Taxonomy" id="65489"/>
    <lineage>
        <taxon>Eukaryota</taxon>
        <taxon>Viridiplantae</taxon>
        <taxon>Streptophyta</taxon>
        <taxon>Embryophyta</taxon>
        <taxon>Tracheophyta</taxon>
        <taxon>Spermatophyta</taxon>
        <taxon>Magnoliopsida</taxon>
        <taxon>Liliopsida</taxon>
        <taxon>Poales</taxon>
        <taxon>Poaceae</taxon>
        <taxon>BOP clade</taxon>
        <taxon>Oryzoideae</taxon>
        <taxon>Oryzeae</taxon>
        <taxon>Oryzinae</taxon>
        <taxon>Oryza</taxon>
    </lineage>
</organism>
<dbReference type="EnsemblPlants" id="OBART05G10210.1">
    <property type="protein sequence ID" value="OBART05G10210.1"/>
    <property type="gene ID" value="OBART05G10210"/>
</dbReference>
<proteinExistence type="predicted"/>
<dbReference type="HOGENOM" id="CLU_2926274_0_0_1"/>
<reference evidence="2" key="1">
    <citation type="journal article" date="2009" name="Rice">
        <title>De Novo Next Generation Sequencing of Plant Genomes.</title>
        <authorList>
            <person name="Rounsley S."/>
            <person name="Marri P.R."/>
            <person name="Yu Y."/>
            <person name="He R."/>
            <person name="Sisneros N."/>
            <person name="Goicoechea J.L."/>
            <person name="Lee S.J."/>
            <person name="Angelova A."/>
            <person name="Kudrna D."/>
            <person name="Luo M."/>
            <person name="Affourtit J."/>
            <person name="Desany B."/>
            <person name="Knight J."/>
            <person name="Niazi F."/>
            <person name="Egholm M."/>
            <person name="Wing R.A."/>
        </authorList>
    </citation>
    <scope>NUCLEOTIDE SEQUENCE [LARGE SCALE GENOMIC DNA]</scope>
    <source>
        <strain evidence="2">cv. IRGC 105608</strain>
    </source>
</reference>